<dbReference type="Pfam" id="PF01380">
    <property type="entry name" value="SIS"/>
    <property type="match status" value="2"/>
</dbReference>
<organism evidence="13 14">
    <name type="scientific">Candidatus Blautia pullicola</name>
    <dbReference type="NCBI Taxonomy" id="2838498"/>
    <lineage>
        <taxon>Bacteria</taxon>
        <taxon>Bacillati</taxon>
        <taxon>Bacillota</taxon>
        <taxon>Clostridia</taxon>
        <taxon>Lachnospirales</taxon>
        <taxon>Lachnospiraceae</taxon>
        <taxon>Blautia</taxon>
    </lineage>
</organism>
<dbReference type="Proteomes" id="UP000824056">
    <property type="component" value="Unassembled WGS sequence"/>
</dbReference>
<dbReference type="GO" id="GO:0005829">
    <property type="term" value="C:cytosol"/>
    <property type="evidence" value="ECO:0007669"/>
    <property type="project" value="TreeGrafter"/>
</dbReference>
<gene>
    <name evidence="10 13" type="primary">glmS</name>
    <name evidence="13" type="ORF">H9809_03860</name>
</gene>
<dbReference type="InterPro" id="IPR017932">
    <property type="entry name" value="GATase_2_dom"/>
</dbReference>
<comment type="catalytic activity">
    <reaction evidence="1 10">
        <text>D-fructose 6-phosphate + L-glutamine = D-glucosamine 6-phosphate + L-glutamate</text>
        <dbReference type="Rhea" id="RHEA:13237"/>
        <dbReference type="ChEBI" id="CHEBI:29985"/>
        <dbReference type="ChEBI" id="CHEBI:58359"/>
        <dbReference type="ChEBI" id="CHEBI:58725"/>
        <dbReference type="ChEBI" id="CHEBI:61527"/>
        <dbReference type="EC" id="2.6.1.16"/>
    </reaction>
</comment>
<dbReference type="CDD" id="cd05008">
    <property type="entry name" value="SIS_GlmS_GlmD_1"/>
    <property type="match status" value="1"/>
</dbReference>
<dbReference type="InterPro" id="IPR035466">
    <property type="entry name" value="GlmS/AgaS_SIS"/>
</dbReference>
<evidence type="ECO:0000256" key="6">
    <source>
        <dbReference type="ARBA" id="ARBA00022576"/>
    </source>
</evidence>
<dbReference type="PANTHER" id="PTHR10937">
    <property type="entry name" value="GLUCOSAMINE--FRUCTOSE-6-PHOSPHATE AMINOTRANSFERASE, ISOMERIZING"/>
    <property type="match status" value="1"/>
</dbReference>
<keyword evidence="9" id="KW-0315">Glutamine amidotransferase</keyword>
<protein>
    <recommendedName>
        <fullName evidence="4 10">Glutamine--fructose-6-phosphate aminotransferase [isomerizing]</fullName>
        <ecNumber evidence="3 10">2.6.1.16</ecNumber>
    </recommendedName>
    <alternativeName>
        <fullName evidence="10">D-fructose-6-phosphate amidotransferase</fullName>
    </alternativeName>
    <alternativeName>
        <fullName evidence="10">GFAT</fullName>
    </alternativeName>
    <alternativeName>
        <fullName evidence="10">Glucosamine-6-phosphate synthase</fullName>
    </alternativeName>
    <alternativeName>
        <fullName evidence="10">Hexosephosphate aminotransferase</fullName>
    </alternativeName>
    <alternativeName>
        <fullName evidence="10">L-glutamine--D-fructose-6-phosphate amidotransferase</fullName>
    </alternativeName>
</protein>
<dbReference type="SUPFAM" id="SSF56235">
    <property type="entry name" value="N-terminal nucleophile aminohydrolases (Ntn hydrolases)"/>
    <property type="match status" value="1"/>
</dbReference>
<dbReference type="CDD" id="cd00714">
    <property type="entry name" value="GFAT"/>
    <property type="match status" value="1"/>
</dbReference>
<dbReference type="GO" id="GO:0006002">
    <property type="term" value="P:fructose 6-phosphate metabolic process"/>
    <property type="evidence" value="ECO:0007669"/>
    <property type="project" value="TreeGrafter"/>
</dbReference>
<dbReference type="Gene3D" id="3.40.50.10490">
    <property type="entry name" value="Glucose-6-phosphate isomerase like protein, domain 1"/>
    <property type="match status" value="2"/>
</dbReference>
<dbReference type="GO" id="GO:0004360">
    <property type="term" value="F:glutamine-fructose-6-phosphate transaminase (isomerizing) activity"/>
    <property type="evidence" value="ECO:0007669"/>
    <property type="project" value="UniProtKB-UniRule"/>
</dbReference>
<dbReference type="NCBIfam" id="NF001484">
    <property type="entry name" value="PRK00331.1"/>
    <property type="match status" value="1"/>
</dbReference>
<reference evidence="13" key="2">
    <citation type="submission" date="2021-04" db="EMBL/GenBank/DDBJ databases">
        <authorList>
            <person name="Gilroy R."/>
        </authorList>
    </citation>
    <scope>NUCLEOTIDE SEQUENCE</scope>
    <source>
        <strain evidence="13">1068</strain>
    </source>
</reference>
<dbReference type="EC" id="2.6.1.16" evidence="3 10"/>
<feature type="domain" description="SIS" evidence="12">
    <location>
        <begin position="461"/>
        <end position="602"/>
    </location>
</feature>
<evidence type="ECO:0000256" key="9">
    <source>
        <dbReference type="ARBA" id="ARBA00022962"/>
    </source>
</evidence>
<evidence type="ECO:0000259" key="11">
    <source>
        <dbReference type="PROSITE" id="PS51278"/>
    </source>
</evidence>
<dbReference type="HAMAP" id="MF_00164">
    <property type="entry name" value="GlmS"/>
    <property type="match status" value="1"/>
</dbReference>
<name>A0A9D2FQB2_9FIRM</name>
<evidence type="ECO:0000256" key="3">
    <source>
        <dbReference type="ARBA" id="ARBA00012916"/>
    </source>
</evidence>
<dbReference type="InterPro" id="IPR047084">
    <property type="entry name" value="GFAT_N"/>
</dbReference>
<proteinExistence type="inferred from homology"/>
<dbReference type="EMBL" id="DXBG01000094">
    <property type="protein sequence ID" value="HIZ65028.1"/>
    <property type="molecule type" value="Genomic_DNA"/>
</dbReference>
<evidence type="ECO:0000259" key="12">
    <source>
        <dbReference type="PROSITE" id="PS51464"/>
    </source>
</evidence>
<keyword evidence="6 10" id="KW-0032">Aminotransferase</keyword>
<feature type="domain" description="SIS" evidence="12">
    <location>
        <begin position="288"/>
        <end position="428"/>
    </location>
</feature>
<accession>A0A9D2FQB2</accession>
<dbReference type="PANTHER" id="PTHR10937:SF0">
    <property type="entry name" value="GLUTAMINE--FRUCTOSE-6-PHOSPHATE TRANSAMINASE (ISOMERIZING)"/>
    <property type="match status" value="1"/>
</dbReference>
<comment type="function">
    <text evidence="10">Catalyzes the first step in hexosamine metabolism, converting fructose-6P into glucosamine-6P using glutamine as a nitrogen source.</text>
</comment>
<dbReference type="FunFam" id="3.40.50.10490:FF:000001">
    <property type="entry name" value="Glutamine--fructose-6-phosphate aminotransferase [isomerizing]"/>
    <property type="match status" value="1"/>
</dbReference>
<dbReference type="InterPro" id="IPR035490">
    <property type="entry name" value="GlmS/FrlB_SIS"/>
</dbReference>
<comment type="subunit">
    <text evidence="10">Homodimer.</text>
</comment>
<evidence type="ECO:0000313" key="14">
    <source>
        <dbReference type="Proteomes" id="UP000824056"/>
    </source>
</evidence>
<dbReference type="GO" id="GO:0006487">
    <property type="term" value="P:protein N-linked glycosylation"/>
    <property type="evidence" value="ECO:0007669"/>
    <property type="project" value="TreeGrafter"/>
</dbReference>
<evidence type="ECO:0000256" key="5">
    <source>
        <dbReference type="ARBA" id="ARBA00022490"/>
    </source>
</evidence>
<dbReference type="PROSITE" id="PS51278">
    <property type="entry name" value="GATASE_TYPE_2"/>
    <property type="match status" value="1"/>
</dbReference>
<dbReference type="InterPro" id="IPR005855">
    <property type="entry name" value="GFAT"/>
</dbReference>
<dbReference type="InterPro" id="IPR029055">
    <property type="entry name" value="Ntn_hydrolases_N"/>
</dbReference>
<dbReference type="SUPFAM" id="SSF53697">
    <property type="entry name" value="SIS domain"/>
    <property type="match status" value="1"/>
</dbReference>
<dbReference type="Gene3D" id="3.60.20.10">
    <property type="entry name" value="Glutamine Phosphoribosylpyrophosphate, subunit 1, domain 1"/>
    <property type="match status" value="1"/>
</dbReference>
<dbReference type="CDD" id="cd05009">
    <property type="entry name" value="SIS_GlmS_GlmD_2"/>
    <property type="match status" value="1"/>
</dbReference>
<feature type="active site" description="Nucleophile; for GATase activity" evidence="10">
    <location>
        <position position="2"/>
    </location>
</feature>
<dbReference type="GO" id="GO:0006047">
    <property type="term" value="P:UDP-N-acetylglucosamine metabolic process"/>
    <property type="evidence" value="ECO:0007669"/>
    <property type="project" value="TreeGrafter"/>
</dbReference>
<dbReference type="InterPro" id="IPR001347">
    <property type="entry name" value="SIS_dom"/>
</dbReference>
<evidence type="ECO:0000256" key="1">
    <source>
        <dbReference type="ARBA" id="ARBA00001031"/>
    </source>
</evidence>
<comment type="caution">
    <text evidence="13">The sequence shown here is derived from an EMBL/GenBank/DDBJ whole genome shotgun (WGS) entry which is preliminary data.</text>
</comment>
<evidence type="ECO:0000256" key="10">
    <source>
        <dbReference type="HAMAP-Rule" id="MF_00164"/>
    </source>
</evidence>
<dbReference type="NCBIfam" id="TIGR01135">
    <property type="entry name" value="glmS"/>
    <property type="match status" value="1"/>
</dbReference>
<evidence type="ECO:0000313" key="13">
    <source>
        <dbReference type="EMBL" id="HIZ65028.1"/>
    </source>
</evidence>
<dbReference type="FunFam" id="3.60.20.10:FF:000006">
    <property type="entry name" value="Glutamine--fructose-6-phosphate aminotransferase [isomerizing]"/>
    <property type="match status" value="1"/>
</dbReference>
<feature type="domain" description="Glutamine amidotransferase type-2" evidence="11">
    <location>
        <begin position="2"/>
        <end position="222"/>
    </location>
</feature>
<sequence length="612" mass="67737">MCGIVGYVGEEQAAPILLNGLSKLEYRGYDSAGIAVRNDDTGKIEIVKAKGRLKILVEKTDAGSAVPGTCGIGHTRWATHGEPSEKNAHPHCTEDKNVVLVHNGIIENYQELKEKLIKAGYSFYSQTDTEIAVKLVEYYYRKTGTPLEALTRAMLRIRGSYAFGVMFHDYPGRLFAARKDSPLIIGKNNTGCLIASDVPAILDKTRNVYYIGNHEIAELTKDEVHFYNIDREEIQKDMVEIKWDAEAAEKGGYEHFMLKEIHEQPKAVQDTVGAYVKENAVDFSQVGLEDEALEKLDRIYIVACGSAYHVGMAAKYVIEDLAQIPVEVDLASEFRYRNPMLGKNSMVIVVSQSGETADSLAALRLAKEKGVPVMGIVNVVGSSIARESDYVMYTYAGPEISVATTKAYSTQLIAVYLLAIQAAKVRGLVDEERYVSLLQELGTLPDKIQRVLDDKERIQWFASKYANAKDIFFIGRGIDYAISLEGSLKMKEISYIHSEAYAAGELKHGTISLIEDGTLVVGVVTQKALFEKTISNMVEVKSRGAYLMGLTNYGNYSIEDTADFSVYVPKTEQYFTTSLAIVPLQLMGYYVSVAKGLDVDKPRNLAKSVTVE</sequence>
<keyword evidence="7 10" id="KW-0808">Transferase</keyword>
<comment type="subcellular location">
    <subcellularLocation>
        <location evidence="2 10">Cytoplasm</location>
    </subcellularLocation>
</comment>
<evidence type="ECO:0000256" key="2">
    <source>
        <dbReference type="ARBA" id="ARBA00004496"/>
    </source>
</evidence>
<dbReference type="GO" id="GO:0005975">
    <property type="term" value="P:carbohydrate metabolic process"/>
    <property type="evidence" value="ECO:0007669"/>
    <property type="project" value="UniProtKB-UniRule"/>
</dbReference>
<evidence type="ECO:0000256" key="7">
    <source>
        <dbReference type="ARBA" id="ARBA00022679"/>
    </source>
</evidence>
<feature type="active site" description="For Fru-6P isomerization activity" evidence="10">
    <location>
        <position position="607"/>
    </location>
</feature>
<feature type="initiator methionine" description="Removed" evidence="10">
    <location>
        <position position="1"/>
    </location>
</feature>
<dbReference type="AlphaFoldDB" id="A0A9D2FQB2"/>
<dbReference type="Pfam" id="PF13522">
    <property type="entry name" value="GATase_6"/>
    <property type="match status" value="1"/>
</dbReference>
<keyword evidence="5 10" id="KW-0963">Cytoplasm</keyword>
<keyword evidence="8" id="KW-0677">Repeat</keyword>
<reference evidence="13" key="1">
    <citation type="journal article" date="2021" name="PeerJ">
        <title>Extensive microbial diversity within the chicken gut microbiome revealed by metagenomics and culture.</title>
        <authorList>
            <person name="Gilroy R."/>
            <person name="Ravi A."/>
            <person name="Getino M."/>
            <person name="Pursley I."/>
            <person name="Horton D.L."/>
            <person name="Alikhan N.F."/>
            <person name="Baker D."/>
            <person name="Gharbi K."/>
            <person name="Hall N."/>
            <person name="Watson M."/>
            <person name="Adriaenssens E.M."/>
            <person name="Foster-Nyarko E."/>
            <person name="Jarju S."/>
            <person name="Secka A."/>
            <person name="Antonio M."/>
            <person name="Oren A."/>
            <person name="Chaudhuri R.R."/>
            <person name="La Ragione R."/>
            <person name="Hildebrand F."/>
            <person name="Pallen M.J."/>
        </authorList>
    </citation>
    <scope>NUCLEOTIDE SEQUENCE</scope>
    <source>
        <strain evidence="13">1068</strain>
    </source>
</reference>
<dbReference type="GO" id="GO:0097367">
    <property type="term" value="F:carbohydrate derivative binding"/>
    <property type="evidence" value="ECO:0007669"/>
    <property type="project" value="InterPro"/>
</dbReference>
<evidence type="ECO:0000256" key="8">
    <source>
        <dbReference type="ARBA" id="ARBA00022737"/>
    </source>
</evidence>
<evidence type="ECO:0000256" key="4">
    <source>
        <dbReference type="ARBA" id="ARBA00016090"/>
    </source>
</evidence>
<dbReference type="PROSITE" id="PS51464">
    <property type="entry name" value="SIS"/>
    <property type="match status" value="2"/>
</dbReference>
<dbReference type="InterPro" id="IPR046348">
    <property type="entry name" value="SIS_dom_sf"/>
</dbReference>